<protein>
    <submittedName>
        <fullName evidence="1">15086_t:CDS:1</fullName>
    </submittedName>
</protein>
<dbReference type="EMBL" id="CAJVPQ010001668">
    <property type="protein sequence ID" value="CAG8564258.1"/>
    <property type="molecule type" value="Genomic_DNA"/>
</dbReference>
<evidence type="ECO:0000313" key="2">
    <source>
        <dbReference type="Proteomes" id="UP000789570"/>
    </source>
</evidence>
<evidence type="ECO:0000313" key="1">
    <source>
        <dbReference type="EMBL" id="CAG8564258.1"/>
    </source>
</evidence>
<dbReference type="Proteomes" id="UP000789570">
    <property type="component" value="Unassembled WGS sequence"/>
</dbReference>
<gene>
    <name evidence="1" type="ORF">FCALED_LOCUS6765</name>
</gene>
<reference evidence="1" key="1">
    <citation type="submission" date="2021-06" db="EMBL/GenBank/DDBJ databases">
        <authorList>
            <person name="Kallberg Y."/>
            <person name="Tangrot J."/>
            <person name="Rosling A."/>
        </authorList>
    </citation>
    <scope>NUCLEOTIDE SEQUENCE</scope>
    <source>
        <strain evidence="1">UK204</strain>
    </source>
</reference>
<keyword evidence="2" id="KW-1185">Reference proteome</keyword>
<name>A0A9N9BDL3_9GLOM</name>
<dbReference type="AlphaFoldDB" id="A0A9N9BDL3"/>
<proteinExistence type="predicted"/>
<sequence>ASVLYFIINDNSFCLESFPKAANHLFYPDLDCIIEKSYFLEAIGIVEIFNQY</sequence>
<organism evidence="1 2">
    <name type="scientific">Funneliformis caledonium</name>
    <dbReference type="NCBI Taxonomy" id="1117310"/>
    <lineage>
        <taxon>Eukaryota</taxon>
        <taxon>Fungi</taxon>
        <taxon>Fungi incertae sedis</taxon>
        <taxon>Mucoromycota</taxon>
        <taxon>Glomeromycotina</taxon>
        <taxon>Glomeromycetes</taxon>
        <taxon>Glomerales</taxon>
        <taxon>Glomeraceae</taxon>
        <taxon>Funneliformis</taxon>
    </lineage>
</organism>
<accession>A0A9N9BDL3</accession>
<comment type="caution">
    <text evidence="1">The sequence shown here is derived from an EMBL/GenBank/DDBJ whole genome shotgun (WGS) entry which is preliminary data.</text>
</comment>
<feature type="non-terminal residue" evidence="1">
    <location>
        <position position="1"/>
    </location>
</feature>